<keyword evidence="6 15" id="KW-0645">Protease</keyword>
<feature type="compositionally biased region" description="Polar residues" evidence="16">
    <location>
        <begin position="291"/>
        <end position="301"/>
    </location>
</feature>
<dbReference type="EMBL" id="WWBZ02000073">
    <property type="protein sequence ID" value="KAF4302378.1"/>
    <property type="molecule type" value="Genomic_DNA"/>
</dbReference>
<reference evidence="19 21" key="1">
    <citation type="submission" date="2020-04" db="EMBL/GenBank/DDBJ databases">
        <title>Genome Assembly and Annotation of Botryosphaeria dothidea sdau 11-99, a Latent Pathogen of Apple Fruit Ring Rot in China.</title>
        <authorList>
            <person name="Yu C."/>
            <person name="Diao Y."/>
            <person name="Lu Q."/>
            <person name="Zhao J."/>
            <person name="Cui S."/>
            <person name="Peng C."/>
            <person name="He B."/>
            <person name="Liu H."/>
        </authorList>
    </citation>
    <scope>NUCLEOTIDE SEQUENCE [LARGE SCALE GENOMIC DNA]</scope>
    <source>
        <strain evidence="19">Sdau11-99</strain>
        <strain evidence="21">sdau11-99</strain>
    </source>
</reference>
<dbReference type="InterPro" id="IPR000209">
    <property type="entry name" value="Peptidase_S8/S53_dom"/>
</dbReference>
<feature type="binding site" evidence="15">
    <location>
        <position position="576"/>
    </location>
    <ligand>
        <name>Ca(2+)</name>
        <dbReference type="ChEBI" id="CHEBI:29108"/>
    </ligand>
</feature>
<dbReference type="SMART" id="SM00944">
    <property type="entry name" value="Pro-kuma_activ"/>
    <property type="match status" value="1"/>
</dbReference>
<feature type="binding site" evidence="15">
    <location>
        <position position="596"/>
    </location>
    <ligand>
        <name>Ca(2+)</name>
        <dbReference type="ChEBI" id="CHEBI:29108"/>
    </ligand>
</feature>
<evidence type="ECO:0000256" key="3">
    <source>
        <dbReference type="ARBA" id="ARBA00004239"/>
    </source>
</evidence>
<feature type="binding site" evidence="15">
    <location>
        <position position="575"/>
    </location>
    <ligand>
        <name>Ca(2+)</name>
        <dbReference type="ChEBI" id="CHEBI:29108"/>
    </ligand>
</feature>
<comment type="cofactor">
    <cofactor evidence="15">
        <name>Ca(2+)</name>
        <dbReference type="ChEBI" id="CHEBI:29108"/>
    </cofactor>
    <text evidence="15">Binds 1 Ca(2+) ion per subunit.</text>
</comment>
<dbReference type="OrthoDB" id="409122at2759"/>
<feature type="signal peptide" evidence="17">
    <location>
        <begin position="1"/>
        <end position="16"/>
    </location>
</feature>
<comment type="function">
    <text evidence="2">Secreted tripeptidyl-peptidase which degrades proteins at acidic pHs and is involved in virulence.</text>
</comment>
<evidence type="ECO:0000256" key="7">
    <source>
        <dbReference type="ARBA" id="ARBA00022723"/>
    </source>
</evidence>
<dbReference type="Proteomes" id="UP000572817">
    <property type="component" value="Unassembled WGS sequence"/>
</dbReference>
<evidence type="ECO:0000256" key="9">
    <source>
        <dbReference type="ARBA" id="ARBA00022801"/>
    </source>
</evidence>
<dbReference type="PANTHER" id="PTHR14218">
    <property type="entry name" value="PROTEASE S8 TRIPEPTIDYL PEPTIDASE I CLN2"/>
    <property type="match status" value="1"/>
</dbReference>
<evidence type="ECO:0000256" key="5">
    <source>
        <dbReference type="ARBA" id="ARBA00022525"/>
    </source>
</evidence>
<keyword evidence="21" id="KW-1185">Reference proteome</keyword>
<evidence type="ECO:0000259" key="18">
    <source>
        <dbReference type="PROSITE" id="PS51695"/>
    </source>
</evidence>
<evidence type="ECO:0000256" key="16">
    <source>
        <dbReference type="SAM" id="MobiDB-lite"/>
    </source>
</evidence>
<dbReference type="PROSITE" id="PS51695">
    <property type="entry name" value="SEDOLISIN"/>
    <property type="match status" value="1"/>
</dbReference>
<feature type="chain" id="PRO_5035101391" description="tripeptidyl-peptidase II" evidence="17">
    <location>
        <begin position="17"/>
        <end position="620"/>
    </location>
</feature>
<dbReference type="PROSITE" id="PS00138">
    <property type="entry name" value="SUBTILASE_SER"/>
    <property type="match status" value="1"/>
</dbReference>
<feature type="region of interest" description="Disordered" evidence="16">
    <location>
        <begin position="288"/>
        <end position="309"/>
    </location>
</feature>
<evidence type="ECO:0000313" key="21">
    <source>
        <dbReference type="Proteomes" id="UP000572817"/>
    </source>
</evidence>
<dbReference type="InterPro" id="IPR050819">
    <property type="entry name" value="Tripeptidyl-peptidase_I"/>
</dbReference>
<keyword evidence="14" id="KW-0325">Glycoprotein</keyword>
<dbReference type="EC" id="3.4.14.10" evidence="4"/>
<dbReference type="PANTHER" id="PTHR14218:SF39">
    <property type="entry name" value="PEPTIDASE S53 DOMAIN-CONTAINING PROTEIN"/>
    <property type="match status" value="1"/>
</dbReference>
<dbReference type="GO" id="GO:0006508">
    <property type="term" value="P:proteolysis"/>
    <property type="evidence" value="ECO:0007669"/>
    <property type="project" value="UniProtKB-KW"/>
</dbReference>
<comment type="caution">
    <text evidence="19">The sequence shown here is derived from an EMBL/GenBank/DDBJ whole genome shotgun (WGS) entry which is preliminary data.</text>
</comment>
<feature type="active site" description="Charge relay system" evidence="15">
    <location>
        <position position="310"/>
    </location>
</feature>
<keyword evidence="11 15" id="KW-0106">Calcium</keyword>
<organism evidence="19 21">
    <name type="scientific">Botryosphaeria dothidea</name>
    <dbReference type="NCBI Taxonomy" id="55169"/>
    <lineage>
        <taxon>Eukaryota</taxon>
        <taxon>Fungi</taxon>
        <taxon>Dikarya</taxon>
        <taxon>Ascomycota</taxon>
        <taxon>Pezizomycotina</taxon>
        <taxon>Dothideomycetes</taxon>
        <taxon>Dothideomycetes incertae sedis</taxon>
        <taxon>Botryosphaeriales</taxon>
        <taxon>Botryosphaeriaceae</taxon>
        <taxon>Botryosphaeria</taxon>
    </lineage>
</organism>
<feature type="binding site" evidence="15">
    <location>
        <position position="594"/>
    </location>
    <ligand>
        <name>Ca(2+)</name>
        <dbReference type="ChEBI" id="CHEBI:29108"/>
    </ligand>
</feature>
<dbReference type="GO" id="GO:0004252">
    <property type="term" value="F:serine-type endopeptidase activity"/>
    <property type="evidence" value="ECO:0007669"/>
    <property type="project" value="UniProtKB-UniRule"/>
</dbReference>
<feature type="domain" description="Peptidase S53" evidence="18">
    <location>
        <begin position="225"/>
        <end position="616"/>
    </location>
</feature>
<proteinExistence type="predicted"/>
<evidence type="ECO:0000256" key="12">
    <source>
        <dbReference type="ARBA" id="ARBA00023026"/>
    </source>
</evidence>
<name>A0A8H4ILU9_9PEZI</name>
<evidence type="ECO:0000313" key="19">
    <source>
        <dbReference type="EMBL" id="KAF4302378.1"/>
    </source>
</evidence>
<keyword evidence="7 15" id="KW-0479">Metal-binding</keyword>
<dbReference type="CDD" id="cd04056">
    <property type="entry name" value="Peptidases_S53"/>
    <property type="match status" value="1"/>
</dbReference>
<dbReference type="InterPro" id="IPR023828">
    <property type="entry name" value="Peptidase_S8_Ser-AS"/>
</dbReference>
<feature type="active site" description="Charge relay system" evidence="15">
    <location>
        <position position="314"/>
    </location>
</feature>
<evidence type="ECO:0000256" key="15">
    <source>
        <dbReference type="PROSITE-ProRule" id="PRU01032"/>
    </source>
</evidence>
<dbReference type="FunFam" id="3.40.50.200:FF:000015">
    <property type="entry name" value="Tripeptidyl peptidase A"/>
    <property type="match status" value="1"/>
</dbReference>
<keyword evidence="8 17" id="KW-0732">Signal</keyword>
<evidence type="ECO:0000256" key="14">
    <source>
        <dbReference type="ARBA" id="ARBA00023180"/>
    </source>
</evidence>
<evidence type="ECO:0000256" key="10">
    <source>
        <dbReference type="ARBA" id="ARBA00022825"/>
    </source>
</evidence>
<evidence type="ECO:0000256" key="6">
    <source>
        <dbReference type="ARBA" id="ARBA00022670"/>
    </source>
</evidence>
<dbReference type="InterPro" id="IPR036852">
    <property type="entry name" value="Peptidase_S8/S53_dom_sf"/>
</dbReference>
<dbReference type="Pfam" id="PF00082">
    <property type="entry name" value="Peptidase_S8"/>
    <property type="match status" value="1"/>
</dbReference>
<comment type="subcellular location">
    <subcellularLocation>
        <location evidence="3">Secreted</location>
        <location evidence="3">Extracellular space</location>
    </subcellularLocation>
</comment>
<evidence type="ECO:0000256" key="8">
    <source>
        <dbReference type="ARBA" id="ARBA00022729"/>
    </source>
</evidence>
<dbReference type="GO" id="GO:0008240">
    <property type="term" value="F:tripeptidyl-peptidase activity"/>
    <property type="evidence" value="ECO:0007669"/>
    <property type="project" value="UniProtKB-EC"/>
</dbReference>
<evidence type="ECO:0000256" key="1">
    <source>
        <dbReference type="ARBA" id="ARBA00001910"/>
    </source>
</evidence>
<dbReference type="InterPro" id="IPR030400">
    <property type="entry name" value="Sedolisin_dom"/>
</dbReference>
<evidence type="ECO:0000313" key="20">
    <source>
        <dbReference type="EMBL" id="KAF4305728.1"/>
    </source>
</evidence>
<dbReference type="InterPro" id="IPR015366">
    <property type="entry name" value="S53_propep"/>
</dbReference>
<keyword evidence="10 15" id="KW-0720">Serine protease</keyword>
<sequence>MLGFLFLLLVAAVVTASPMRPRADYGIKEKFHVPRGWSRLGPAPAEHVINLRIGLKQGQFAELEKHLYEVSDPSHERYGQHLSADEVNELIKPTDQTLDLVHDWLAANGVLRSHLEYSPAKDWIKVSLPVNHVETLLDTEYAVYQHKSGGHVVRTPEWSLPLHLHEHIQAIQPTNSFFRAAPRRSSARPIVEDVKQPLAHQNSKSVQSASALDVPSVDNRCNTTYVTPECLRIYYGTYDYVAQVPGKNKIGLTNYLNETSKRSDVKIFLEQFRPDAVSAADNFTIEVINGGDNTQTPNTPEQNEEGKNMESNLDAETILGIGYPTPLITYNTGGSPPFYPDAVEETNSNEPYLDWVLYVLNQTDVPQVISTSYGEDEQTVPTSYAITVCRLFAQLGARGVSLLFASGDAGVGDEGYCISNNGTNATTFLPSFPDGCPYVTSVGATTGFSPEVAAYDVLSADSVFTSGGGFSNYFARPSYQAEAVQNYSAAHLADGTYAGLYNASGRAYPDIAAQGQMFVTTWEGSNIRLDGTSASTPLASAIISLVNDALIAAGKSPLGFLNPWLYQGGWKSFRDITNGSAAGCGVEGFIASAGWDPITGFGTPDFAAILESLGLEYHYK</sequence>
<feature type="active site" description="Charge relay system" evidence="15">
    <location>
        <position position="533"/>
    </location>
</feature>
<dbReference type="SUPFAM" id="SSF54897">
    <property type="entry name" value="Protease propeptides/inhibitors"/>
    <property type="match status" value="1"/>
</dbReference>
<dbReference type="SUPFAM" id="SSF52743">
    <property type="entry name" value="Subtilisin-like"/>
    <property type="match status" value="1"/>
</dbReference>
<dbReference type="GO" id="GO:0005576">
    <property type="term" value="C:extracellular region"/>
    <property type="evidence" value="ECO:0007669"/>
    <property type="project" value="UniProtKB-SubCell"/>
</dbReference>
<dbReference type="Gene3D" id="3.40.50.200">
    <property type="entry name" value="Peptidase S8/S53 domain"/>
    <property type="match status" value="1"/>
</dbReference>
<dbReference type="EMBL" id="WWBZ02000040">
    <property type="protein sequence ID" value="KAF4305728.1"/>
    <property type="molecule type" value="Genomic_DNA"/>
</dbReference>
<accession>A0A8H4ILU9</accession>
<gene>
    <name evidence="20" type="ORF">GTA08_BOTSDO06223</name>
    <name evidence="19" type="ORF">GTA08_BOTSDO10276</name>
</gene>
<evidence type="ECO:0000256" key="4">
    <source>
        <dbReference type="ARBA" id="ARBA00012462"/>
    </source>
</evidence>
<protein>
    <recommendedName>
        <fullName evidence="4">tripeptidyl-peptidase II</fullName>
        <ecNumber evidence="4">3.4.14.10</ecNumber>
    </recommendedName>
</protein>
<evidence type="ECO:0000256" key="11">
    <source>
        <dbReference type="ARBA" id="ARBA00022837"/>
    </source>
</evidence>
<evidence type="ECO:0000256" key="2">
    <source>
        <dbReference type="ARBA" id="ARBA00002451"/>
    </source>
</evidence>
<dbReference type="CDD" id="cd11377">
    <property type="entry name" value="Pro-peptidase_S53"/>
    <property type="match status" value="1"/>
</dbReference>
<dbReference type="GO" id="GO:0046872">
    <property type="term" value="F:metal ion binding"/>
    <property type="evidence" value="ECO:0007669"/>
    <property type="project" value="UniProtKB-UniRule"/>
</dbReference>
<keyword evidence="5" id="KW-0964">Secreted</keyword>
<evidence type="ECO:0000256" key="13">
    <source>
        <dbReference type="ARBA" id="ARBA00023145"/>
    </source>
</evidence>
<dbReference type="Pfam" id="PF09286">
    <property type="entry name" value="Pro-kuma_activ"/>
    <property type="match status" value="1"/>
</dbReference>
<keyword evidence="13" id="KW-0865">Zymogen</keyword>
<keyword evidence="9 15" id="KW-0378">Hydrolase</keyword>
<dbReference type="AlphaFoldDB" id="A0A8H4ILU9"/>
<evidence type="ECO:0000256" key="17">
    <source>
        <dbReference type="SAM" id="SignalP"/>
    </source>
</evidence>
<keyword evidence="12" id="KW-0843">Virulence</keyword>
<comment type="catalytic activity">
    <reaction evidence="1">
        <text>Release of an N-terminal tripeptide from a polypeptide.</text>
        <dbReference type="EC" id="3.4.14.10"/>
    </reaction>
</comment>